<dbReference type="RefSeq" id="WP_342073619.1">
    <property type="nucleotide sequence ID" value="NZ_JAQJCQ010000009.1"/>
</dbReference>
<dbReference type="Proteomes" id="UP001486626">
    <property type="component" value="Unassembled WGS sequence"/>
</dbReference>
<keyword evidence="2" id="KW-1185">Reference proteome</keyword>
<name>A0ABU9LD49_9XANT</name>
<accession>A0ABU9LD49</accession>
<protein>
    <submittedName>
        <fullName evidence="1">Uncharacterized protein</fullName>
    </submittedName>
</protein>
<proteinExistence type="predicted"/>
<comment type="caution">
    <text evidence="1">The sequence shown here is derived from an EMBL/GenBank/DDBJ whole genome shotgun (WGS) entry which is preliminary data.</text>
</comment>
<sequence length="139" mass="15391">MSISLFEISLKEKFIFTDLAAVLPACIGMGVKYTVEYDSFFSLSLEEQEVSVGLDFVYSRIGYKTLINGISCVDLSGKALGEFASRISIALETEVVIGDYIMDTEMATGRYLIYYPDGSFRHAYEIKNGDGIFNVTVAD</sequence>
<dbReference type="EMBL" id="JAQJCQ010000009">
    <property type="protein sequence ID" value="MEL4892119.1"/>
    <property type="molecule type" value="Genomic_DNA"/>
</dbReference>
<organism evidence="1 2">
    <name type="scientific">Xanthomonas protegens</name>
    <dbReference type="NCBI Taxonomy" id="3380705"/>
    <lineage>
        <taxon>Bacteria</taxon>
        <taxon>Pseudomonadati</taxon>
        <taxon>Pseudomonadota</taxon>
        <taxon>Gammaproteobacteria</taxon>
        <taxon>Lysobacterales</taxon>
        <taxon>Lysobacteraceae</taxon>
        <taxon>Xanthomonas</taxon>
    </lineage>
</organism>
<evidence type="ECO:0000313" key="2">
    <source>
        <dbReference type="Proteomes" id="UP001486626"/>
    </source>
</evidence>
<gene>
    <name evidence="1" type="ORF">PIQ37_11845</name>
</gene>
<reference evidence="1 2" key="1">
    <citation type="journal article" date="2024" name="FEMS Microbiol. Lett.">
        <title>Xanthomonas protegens sp. nov., a novel rice seed-associated bacterium, provides in vivo protection against X. oryzae pv. oryzae, the bacterial leaf blight pathogen.</title>
        <authorList>
            <person name="Rana R."/>
            <person name="Sharma A."/>
            <person name="Madhavan V.N."/>
            <person name="Korpole S."/>
            <person name="Sonti R.V."/>
            <person name="Patel H.K."/>
            <person name="Patil P.B."/>
        </authorList>
    </citation>
    <scope>NUCLEOTIDE SEQUENCE [LARGE SCALE GENOMIC DNA]</scope>
    <source>
        <strain evidence="1 2">PPL118</strain>
    </source>
</reference>
<evidence type="ECO:0000313" key="1">
    <source>
        <dbReference type="EMBL" id="MEL4892119.1"/>
    </source>
</evidence>